<name>A0AA38HAJ5_9TREE</name>
<feature type="transmembrane region" description="Helical" evidence="6">
    <location>
        <begin position="167"/>
        <end position="189"/>
    </location>
</feature>
<dbReference type="EMBL" id="JAKWFO010000005">
    <property type="protein sequence ID" value="KAI9636500.1"/>
    <property type="molecule type" value="Genomic_DNA"/>
</dbReference>
<sequence length="533" mass="58159">MSDPRQRAPFARLASYATGPVLSEPKSAHRSDYPSGYETPPRVSSPAPNPFAIPTLTVPKADTVRFVALCILWYGSSALSSNTGKVIMTSFRFPVTMTIIQFFFVAGYCIIISKLGWATRLRTVNWTHVRSTLPMAGFQVGGHIFSSLAISRVPVSTVHTIKALSPLFTVLAYAVLFSVSYSPATYISLLPLTFGVMLACSSDMAASNIFGLICAFGSTLIFVSQNIFFKKVMPTNAEASQHGKLDRINLLYFSSGLAFFLMIPVWIYSDFWRLWSYTNSSAKSDSTLVIYFFLNGTVHFAQNLLAFAILSSTSPVTYSIASLVKRIAVICLAIIWFKQSVHALQGVGIGLTAVGLWMYNNSKRDVEKGEKRMRQVEASRDGILPQNLAEAGALLGDGSRKESHSPAPFYPSSLPPSSILHSGYQHPGPLPPGPHSEKSRPSPPPSAPPQDSTSSRLRRLSNDPPTTAEPIRFPRVEVYMSQSSPSGPPVVRSDIRPAHASRTSEGGSTRYTRPSRPPASSIDPTRPDPHYST</sequence>
<feature type="transmembrane region" description="Helical" evidence="6">
    <location>
        <begin position="250"/>
        <end position="268"/>
    </location>
</feature>
<feature type="domain" description="Sugar phosphate transporter" evidence="7">
    <location>
        <begin position="67"/>
        <end position="360"/>
    </location>
</feature>
<evidence type="ECO:0000256" key="2">
    <source>
        <dbReference type="ARBA" id="ARBA00022692"/>
    </source>
</evidence>
<comment type="caution">
    <text evidence="8">The sequence shown here is derived from an EMBL/GenBank/DDBJ whole genome shotgun (WGS) entry which is preliminary data.</text>
</comment>
<dbReference type="GO" id="GO:0016020">
    <property type="term" value="C:membrane"/>
    <property type="evidence" value="ECO:0007669"/>
    <property type="project" value="UniProtKB-SubCell"/>
</dbReference>
<keyword evidence="4 6" id="KW-0472">Membrane</keyword>
<dbReference type="InterPro" id="IPR037185">
    <property type="entry name" value="EmrE-like"/>
</dbReference>
<organism evidence="8 9">
    <name type="scientific">Dioszegia hungarica</name>
    <dbReference type="NCBI Taxonomy" id="4972"/>
    <lineage>
        <taxon>Eukaryota</taxon>
        <taxon>Fungi</taxon>
        <taxon>Dikarya</taxon>
        <taxon>Basidiomycota</taxon>
        <taxon>Agaricomycotina</taxon>
        <taxon>Tremellomycetes</taxon>
        <taxon>Tremellales</taxon>
        <taxon>Bulleribasidiaceae</taxon>
        <taxon>Dioszegia</taxon>
    </lineage>
</organism>
<dbReference type="PANTHER" id="PTHR11132">
    <property type="entry name" value="SOLUTE CARRIER FAMILY 35"/>
    <property type="match status" value="1"/>
</dbReference>
<evidence type="ECO:0000256" key="6">
    <source>
        <dbReference type="SAM" id="Phobius"/>
    </source>
</evidence>
<feature type="transmembrane region" description="Helical" evidence="6">
    <location>
        <begin position="209"/>
        <end position="229"/>
    </location>
</feature>
<evidence type="ECO:0000313" key="9">
    <source>
        <dbReference type="Proteomes" id="UP001164286"/>
    </source>
</evidence>
<feature type="region of interest" description="Disordered" evidence="5">
    <location>
        <begin position="396"/>
        <end position="533"/>
    </location>
</feature>
<reference evidence="8" key="1">
    <citation type="journal article" date="2022" name="G3 (Bethesda)">
        <title>High quality genome of the basidiomycete yeast Dioszegia hungarica PDD-24b-2 isolated from cloud water.</title>
        <authorList>
            <person name="Jarrige D."/>
            <person name="Haridas S."/>
            <person name="Bleykasten-Grosshans C."/>
            <person name="Joly M."/>
            <person name="Nadalig T."/>
            <person name="Sancelme M."/>
            <person name="Vuilleumier S."/>
            <person name="Grigoriev I.V."/>
            <person name="Amato P."/>
            <person name="Bringel F."/>
        </authorList>
    </citation>
    <scope>NUCLEOTIDE SEQUENCE</scope>
    <source>
        <strain evidence="8">PDD-24b-2</strain>
    </source>
</reference>
<evidence type="ECO:0000256" key="3">
    <source>
        <dbReference type="ARBA" id="ARBA00022989"/>
    </source>
</evidence>
<dbReference type="InterPro" id="IPR050186">
    <property type="entry name" value="TPT_transporter"/>
</dbReference>
<feature type="transmembrane region" description="Helical" evidence="6">
    <location>
        <begin position="316"/>
        <end position="337"/>
    </location>
</feature>
<evidence type="ECO:0000256" key="4">
    <source>
        <dbReference type="ARBA" id="ARBA00023136"/>
    </source>
</evidence>
<feature type="transmembrane region" description="Helical" evidence="6">
    <location>
        <begin position="343"/>
        <end position="359"/>
    </location>
</feature>
<dbReference type="AlphaFoldDB" id="A0AA38HAJ5"/>
<comment type="subcellular location">
    <subcellularLocation>
        <location evidence="1">Membrane</location>
        <topology evidence="1">Multi-pass membrane protein</topology>
    </subcellularLocation>
</comment>
<dbReference type="SUPFAM" id="SSF103481">
    <property type="entry name" value="Multidrug resistance efflux transporter EmrE"/>
    <property type="match status" value="2"/>
</dbReference>
<dbReference type="InterPro" id="IPR004853">
    <property type="entry name" value="Sugar_P_trans_dom"/>
</dbReference>
<dbReference type="Pfam" id="PF03151">
    <property type="entry name" value="TPT"/>
    <property type="match status" value="1"/>
</dbReference>
<protein>
    <submittedName>
        <fullName evidence="8">Triose-phosphate transporter family-domain-containing protein</fullName>
    </submittedName>
</protein>
<dbReference type="Proteomes" id="UP001164286">
    <property type="component" value="Unassembled WGS sequence"/>
</dbReference>
<proteinExistence type="predicted"/>
<feature type="region of interest" description="Disordered" evidence="5">
    <location>
        <begin position="21"/>
        <end position="46"/>
    </location>
</feature>
<accession>A0AA38HAJ5</accession>
<keyword evidence="2 6" id="KW-0812">Transmembrane</keyword>
<dbReference type="GeneID" id="77728785"/>
<evidence type="ECO:0000256" key="5">
    <source>
        <dbReference type="SAM" id="MobiDB-lite"/>
    </source>
</evidence>
<feature type="compositionally biased region" description="Low complexity" evidence="5">
    <location>
        <begin position="405"/>
        <end position="418"/>
    </location>
</feature>
<feature type="transmembrane region" description="Helical" evidence="6">
    <location>
        <begin position="95"/>
        <end position="116"/>
    </location>
</feature>
<dbReference type="RefSeq" id="XP_052946277.1">
    <property type="nucleotide sequence ID" value="XM_053089580.1"/>
</dbReference>
<keyword evidence="9" id="KW-1185">Reference proteome</keyword>
<feature type="transmembrane region" description="Helical" evidence="6">
    <location>
        <begin position="288"/>
        <end position="309"/>
    </location>
</feature>
<evidence type="ECO:0000256" key="1">
    <source>
        <dbReference type="ARBA" id="ARBA00004141"/>
    </source>
</evidence>
<evidence type="ECO:0000313" key="8">
    <source>
        <dbReference type="EMBL" id="KAI9636500.1"/>
    </source>
</evidence>
<feature type="compositionally biased region" description="Polar residues" evidence="5">
    <location>
        <begin position="501"/>
        <end position="512"/>
    </location>
</feature>
<gene>
    <name evidence="8" type="ORF">MKK02DRAFT_37173</name>
</gene>
<keyword evidence="3 6" id="KW-1133">Transmembrane helix</keyword>
<evidence type="ECO:0000259" key="7">
    <source>
        <dbReference type="Pfam" id="PF03151"/>
    </source>
</evidence>